<dbReference type="EMBL" id="JAKOGI010002235">
    <property type="protein sequence ID" value="KAJ8422513.1"/>
    <property type="molecule type" value="Genomic_DNA"/>
</dbReference>
<dbReference type="Proteomes" id="UP001153076">
    <property type="component" value="Unassembled WGS sequence"/>
</dbReference>
<organism evidence="2 3">
    <name type="scientific">Carnegiea gigantea</name>
    <dbReference type="NCBI Taxonomy" id="171969"/>
    <lineage>
        <taxon>Eukaryota</taxon>
        <taxon>Viridiplantae</taxon>
        <taxon>Streptophyta</taxon>
        <taxon>Embryophyta</taxon>
        <taxon>Tracheophyta</taxon>
        <taxon>Spermatophyta</taxon>
        <taxon>Magnoliopsida</taxon>
        <taxon>eudicotyledons</taxon>
        <taxon>Gunneridae</taxon>
        <taxon>Pentapetalae</taxon>
        <taxon>Caryophyllales</taxon>
        <taxon>Cactineae</taxon>
        <taxon>Cactaceae</taxon>
        <taxon>Cactoideae</taxon>
        <taxon>Echinocereeae</taxon>
        <taxon>Carnegiea</taxon>
    </lineage>
</organism>
<keyword evidence="1" id="KW-0812">Transmembrane</keyword>
<name>A0A9Q1GPX8_9CARY</name>
<dbReference type="InterPro" id="IPR040411">
    <property type="entry name" value="At5g23160-like"/>
</dbReference>
<keyword evidence="3" id="KW-1185">Reference proteome</keyword>
<dbReference type="PANTHER" id="PTHR34379:SF3">
    <property type="entry name" value="PROTEIN, PUTATIVE-RELATED"/>
    <property type="match status" value="1"/>
</dbReference>
<dbReference type="AlphaFoldDB" id="A0A9Q1GPX8"/>
<comment type="caution">
    <text evidence="2">The sequence shown here is derived from an EMBL/GenBank/DDBJ whole genome shotgun (WGS) entry which is preliminary data.</text>
</comment>
<proteinExistence type="predicted"/>
<accession>A0A9Q1GPX8</accession>
<keyword evidence="1" id="KW-1133">Transmembrane helix</keyword>
<reference evidence="2" key="1">
    <citation type="submission" date="2022-04" db="EMBL/GenBank/DDBJ databases">
        <title>Carnegiea gigantea Genome sequencing and assembly v2.</title>
        <authorList>
            <person name="Copetti D."/>
            <person name="Sanderson M.J."/>
            <person name="Burquez A."/>
            <person name="Wojciechowski M.F."/>
        </authorList>
    </citation>
    <scope>NUCLEOTIDE SEQUENCE</scope>
    <source>
        <strain evidence="2">SGP5-SGP5p</strain>
        <tissue evidence="2">Aerial part</tissue>
    </source>
</reference>
<gene>
    <name evidence="2" type="ORF">Cgig2_002659</name>
</gene>
<evidence type="ECO:0000313" key="2">
    <source>
        <dbReference type="EMBL" id="KAJ8422513.1"/>
    </source>
</evidence>
<dbReference type="OrthoDB" id="1886721at2759"/>
<feature type="transmembrane region" description="Helical" evidence="1">
    <location>
        <begin position="134"/>
        <end position="164"/>
    </location>
</feature>
<sequence length="200" mass="22471">MAPTQKKAPQRRSPKPGWLLCCFGFPLESSPSEGKKARKSGGRKRWFKLCLSKIRVVNVRRKQVSLEAKTAALKATESIMLEASKLKLLPEGNEALQHNCEVQKDQSDDATCYQEDYKSKTKHTSTLNVSKDSVIGLSIMLTTLVIMGIWGKLCAILCMSAWFYCVPLLRMARDFNDVPGENDKRLHLASKLDTKKVVLQ</sequence>
<evidence type="ECO:0000256" key="1">
    <source>
        <dbReference type="SAM" id="Phobius"/>
    </source>
</evidence>
<protein>
    <submittedName>
        <fullName evidence="2">Uncharacterized protein</fullName>
    </submittedName>
</protein>
<keyword evidence="1" id="KW-0472">Membrane</keyword>
<evidence type="ECO:0000313" key="3">
    <source>
        <dbReference type="Proteomes" id="UP001153076"/>
    </source>
</evidence>
<dbReference type="PANTHER" id="PTHR34379">
    <property type="entry name" value="OS07G0553800 PROTEIN"/>
    <property type="match status" value="1"/>
</dbReference>